<gene>
    <name evidence="15" type="ORF">JWS13_14430</name>
</gene>
<keyword evidence="4" id="KW-0808">Transferase</keyword>
<evidence type="ECO:0000256" key="9">
    <source>
        <dbReference type="ARBA" id="ARBA00022989"/>
    </source>
</evidence>
<keyword evidence="3" id="KW-0328">Glycosyltransferase</keyword>
<name>A0A974W1T4_9NOCA</name>
<keyword evidence="9" id="KW-1133">Transmembrane helix</keyword>
<organism evidence="15 16">
    <name type="scientific">Rhodococcus pseudokoreensis</name>
    <dbReference type="NCBI Taxonomy" id="2811421"/>
    <lineage>
        <taxon>Bacteria</taxon>
        <taxon>Bacillati</taxon>
        <taxon>Actinomycetota</taxon>
        <taxon>Actinomycetes</taxon>
        <taxon>Mycobacteriales</taxon>
        <taxon>Nocardiaceae</taxon>
        <taxon>Rhodococcus</taxon>
    </lineage>
</organism>
<dbReference type="InterPro" id="IPR043538">
    <property type="entry name" value="XYLT"/>
</dbReference>
<evidence type="ECO:0000256" key="10">
    <source>
        <dbReference type="ARBA" id="ARBA00023034"/>
    </source>
</evidence>
<accession>A0A974W1T4</accession>
<keyword evidence="5" id="KW-0812">Transmembrane</keyword>
<evidence type="ECO:0000256" key="12">
    <source>
        <dbReference type="ARBA" id="ARBA00023157"/>
    </source>
</evidence>
<evidence type="ECO:0000256" key="2">
    <source>
        <dbReference type="ARBA" id="ARBA00004648"/>
    </source>
</evidence>
<keyword evidence="6" id="KW-0479">Metal-binding</keyword>
<evidence type="ECO:0000256" key="4">
    <source>
        <dbReference type="ARBA" id="ARBA00022679"/>
    </source>
</evidence>
<evidence type="ECO:0000256" key="7">
    <source>
        <dbReference type="ARBA" id="ARBA00022824"/>
    </source>
</evidence>
<protein>
    <recommendedName>
        <fullName evidence="14">Peptide O-xylosyltransferase</fullName>
    </recommendedName>
</protein>
<dbReference type="PANTHER" id="PTHR46025:SF3">
    <property type="entry name" value="XYLOSYLTRANSFERASE OXT"/>
    <property type="match status" value="1"/>
</dbReference>
<keyword evidence="11" id="KW-0472">Membrane</keyword>
<evidence type="ECO:0000256" key="8">
    <source>
        <dbReference type="ARBA" id="ARBA00022968"/>
    </source>
</evidence>
<evidence type="ECO:0000256" key="14">
    <source>
        <dbReference type="ARBA" id="ARBA00042865"/>
    </source>
</evidence>
<dbReference type="InterPro" id="IPR003406">
    <property type="entry name" value="Glyco_trans_14"/>
</dbReference>
<comment type="subcellular location">
    <subcellularLocation>
        <location evidence="2">Endoplasmic reticulum membrane</location>
        <topology evidence="2">Single-pass type II membrane protein</topology>
    </subcellularLocation>
    <subcellularLocation>
        <location evidence="1">Golgi apparatus membrane</location>
        <topology evidence="1">Single-pass type II membrane protein</topology>
    </subcellularLocation>
</comment>
<keyword evidence="10" id="KW-0333">Golgi apparatus</keyword>
<reference evidence="15 16" key="1">
    <citation type="journal article" date="2021" name="Microbiol. Resour. Announc.">
        <title>Complete Genome Sequences of Two Rhodococcus sp. Strains with Large and Linear Chromosomes, Isolated from Apple Rhizosphere.</title>
        <authorList>
            <person name="Benning S."/>
            <person name="Brugnone N."/>
            <person name="Siani R."/>
            <person name="Kublik S."/>
            <person name="Schloter M."/>
            <person name="Rad V."/>
        </authorList>
    </citation>
    <scope>NUCLEOTIDE SEQUENCE [LARGE SCALE GENOMIC DNA]</scope>
    <source>
        <strain evidence="15 16">R79</strain>
    </source>
</reference>
<evidence type="ECO:0000256" key="13">
    <source>
        <dbReference type="ARBA" id="ARBA00023180"/>
    </source>
</evidence>
<evidence type="ECO:0000256" key="3">
    <source>
        <dbReference type="ARBA" id="ARBA00022676"/>
    </source>
</evidence>
<proteinExistence type="predicted"/>
<keyword evidence="12" id="KW-1015">Disulfide bond</keyword>
<evidence type="ECO:0000313" key="16">
    <source>
        <dbReference type="Proteomes" id="UP000662986"/>
    </source>
</evidence>
<dbReference type="Pfam" id="PF02485">
    <property type="entry name" value="Branch"/>
    <property type="match status" value="1"/>
</dbReference>
<dbReference type="EMBL" id="CP070619">
    <property type="protein sequence ID" value="QSE89743.1"/>
    <property type="molecule type" value="Genomic_DNA"/>
</dbReference>
<keyword evidence="8" id="KW-0735">Signal-anchor</keyword>
<evidence type="ECO:0000256" key="11">
    <source>
        <dbReference type="ARBA" id="ARBA00023136"/>
    </source>
</evidence>
<reference evidence="15 16" key="2">
    <citation type="journal article" date="2022" name="Arch. Microbiol.">
        <title>Rhodococcus pseudokoreensis sp. nov. isolated from the rhizosphere of young M26 apple rootstocks.</title>
        <authorList>
            <person name="Kampfer P."/>
            <person name="Glaeser S.P."/>
            <person name="Blom J."/>
            <person name="Wolf J."/>
            <person name="Benning S."/>
            <person name="Schloter M."/>
            <person name="Neumann-Schaal M."/>
        </authorList>
    </citation>
    <scope>NUCLEOTIDE SEQUENCE [LARGE SCALE GENOMIC DNA]</scope>
    <source>
        <strain evidence="15 16">R79</strain>
    </source>
</reference>
<evidence type="ECO:0000256" key="1">
    <source>
        <dbReference type="ARBA" id="ARBA00004323"/>
    </source>
</evidence>
<dbReference type="RefSeq" id="WP_206006180.1">
    <property type="nucleotide sequence ID" value="NZ_CP070619.1"/>
</dbReference>
<evidence type="ECO:0000313" key="15">
    <source>
        <dbReference type="EMBL" id="QSE89743.1"/>
    </source>
</evidence>
<dbReference type="PANTHER" id="PTHR46025">
    <property type="entry name" value="XYLOSYLTRANSFERASE OXT"/>
    <property type="match status" value="1"/>
</dbReference>
<evidence type="ECO:0000256" key="6">
    <source>
        <dbReference type="ARBA" id="ARBA00022723"/>
    </source>
</evidence>
<dbReference type="Proteomes" id="UP000662986">
    <property type="component" value="Chromosome"/>
</dbReference>
<keyword evidence="13" id="KW-0325">Glycoprotein</keyword>
<keyword evidence="16" id="KW-1185">Reference proteome</keyword>
<keyword evidence="7" id="KW-0256">Endoplasmic reticulum</keyword>
<evidence type="ECO:0000256" key="5">
    <source>
        <dbReference type="ARBA" id="ARBA00022692"/>
    </source>
</evidence>
<sequence>MTDNSGRVKPPCIHCGTIALVKIVYLVLAHHNAPHFKRNTAALGEGGSPIFAHVDAKADESLFRVDGINFTAKRENVRWGGWSLVQATLNLMHAASSVVEPDDYVILLSGDSYPLQSQASISKFLPDARNGIQYINSLPFPSPVAEKPLTRLSRLYVEYDPRSERRNVIPRAINKMKIPRPYKRAVDGRSLFCGSQWWALTGAAFQWLMAEQVAAEKLTRFCRHMFVPDEFYFHTLLGQCPEMREVRRNLIFADWYRPTGPRPSIIDSQHVDQLSLPGALLMENRGYLAGPALFARKFPADSEHLISRIREEVWPNAIPATGAEFTGVIQD</sequence>